<evidence type="ECO:0000259" key="10">
    <source>
        <dbReference type="Pfam" id="PF02670"/>
    </source>
</evidence>
<comment type="cofactor">
    <cofactor evidence="9">
        <name>Mg(2+)</name>
        <dbReference type="ChEBI" id="CHEBI:18420"/>
    </cofactor>
    <cofactor evidence="9">
        <name>Mn(2+)</name>
        <dbReference type="ChEBI" id="CHEBI:29035"/>
    </cofactor>
</comment>
<dbReference type="PANTHER" id="PTHR30525:SF0">
    <property type="entry name" value="1-DEOXY-D-XYLULOSE 5-PHOSPHATE REDUCTOISOMERASE, CHLOROPLASTIC"/>
    <property type="match status" value="1"/>
</dbReference>
<keyword evidence="4 9" id="KW-0521">NADP</keyword>
<dbReference type="Gene3D" id="3.40.50.720">
    <property type="entry name" value="NAD(P)-binding Rossmann-like Domain"/>
    <property type="match status" value="1"/>
</dbReference>
<dbReference type="GO" id="GO:0030604">
    <property type="term" value="F:1-deoxy-D-xylulose-5-phosphate reductoisomerase activity"/>
    <property type="evidence" value="ECO:0007669"/>
    <property type="project" value="UniProtKB-UniRule"/>
</dbReference>
<feature type="binding site" evidence="9">
    <location>
        <position position="216"/>
    </location>
    <ligand>
        <name>Mn(2+)</name>
        <dbReference type="ChEBI" id="CHEBI:29035"/>
    </ligand>
</feature>
<sequence length="400" mass="42352">MVASRVKRVAVLGSTGSIGTQTLDLVSRLPDAFKIVGLGAGHWSLTLAQQVELWRPELVALSASEPDSGDTKVLKGPTALEEMVDQLCADIVVLGTPGLVGLPACIAAVRQGAVVLLANKETLVSAGAAVSDVARTWGGTIIPVDSEHSGIWQCLRGERHETIQHLYLTSSGGALRDVPLADLPSASPEQALRHPNWKMGAKITIDSATLMNKGLEIIEASWLFGIPASRVSVVLHRQSIVHAIAEFRDGSMKAQMSLPDMRHAILYGLGYPDRLAAGLPRMDLFSMSALTFEPVDEERYPAVSLARQAAGAGGTYPAVLNAANEVAVELFLAGTIRFTDVVSLVKEVVGRHESGLESDIESVLAADRWARQEARTAAFRQSYSGLAAANELSPAPGTGA</sequence>
<dbReference type="EMBL" id="MFKF01000407">
    <property type="protein sequence ID" value="OGG44315.1"/>
    <property type="molecule type" value="Genomic_DNA"/>
</dbReference>
<evidence type="ECO:0000256" key="1">
    <source>
        <dbReference type="ARBA" id="ARBA00005094"/>
    </source>
</evidence>
<dbReference type="InterPro" id="IPR013644">
    <property type="entry name" value="DXP_reductoisomerase_C"/>
</dbReference>
<comment type="pathway">
    <text evidence="1 9">Isoprenoid biosynthesis; isopentenyl diphosphate biosynthesis via DXP pathway; isopentenyl diphosphate from 1-deoxy-D-xylulose 5-phosphate: step 1/6.</text>
</comment>
<comment type="caution">
    <text evidence="9">Lacks conserved residue(s) required for the propagation of feature annotation.</text>
</comment>
<dbReference type="HAMAP" id="MF_00183">
    <property type="entry name" value="DXP_reductoisom"/>
    <property type="match status" value="1"/>
</dbReference>
<evidence type="ECO:0000256" key="8">
    <source>
        <dbReference type="ARBA" id="ARBA00048543"/>
    </source>
</evidence>
<dbReference type="Gene3D" id="1.10.1740.10">
    <property type="match status" value="1"/>
</dbReference>
<feature type="binding site" evidence="9">
    <location>
        <position position="146"/>
    </location>
    <ligand>
        <name>1-deoxy-D-xylulose 5-phosphate</name>
        <dbReference type="ChEBI" id="CHEBI:57792"/>
    </ligand>
</feature>
<feature type="binding site" evidence="9">
    <location>
        <position position="41"/>
    </location>
    <ligand>
        <name>NADPH</name>
        <dbReference type="ChEBI" id="CHEBI:57783"/>
    </ligand>
</feature>
<keyword evidence="13" id="KW-0413">Isomerase</keyword>
<feature type="binding site" evidence="9">
    <location>
        <position position="212"/>
    </location>
    <ligand>
        <name>1-deoxy-D-xylulose 5-phosphate</name>
        <dbReference type="ChEBI" id="CHEBI:57792"/>
    </ligand>
</feature>
<evidence type="ECO:0000259" key="11">
    <source>
        <dbReference type="Pfam" id="PF08436"/>
    </source>
</evidence>
<dbReference type="GO" id="GO:0030145">
    <property type="term" value="F:manganese ion binding"/>
    <property type="evidence" value="ECO:0007669"/>
    <property type="project" value="TreeGrafter"/>
</dbReference>
<keyword evidence="5 9" id="KW-0560">Oxidoreductase</keyword>
<feature type="binding site" evidence="9">
    <location>
        <position position="213"/>
    </location>
    <ligand>
        <name>1-deoxy-D-xylulose 5-phosphate</name>
        <dbReference type="ChEBI" id="CHEBI:57792"/>
    </ligand>
</feature>
<comment type="function">
    <text evidence="9">Catalyzes the NADPH-dependent rearrangement and reduction of 1-deoxy-D-xylulose-5-phosphate (DXP) to 2-C-methyl-D-erythritol 4-phosphate (MEP).</text>
</comment>
<feature type="binding site" evidence="9">
    <location>
        <position position="200"/>
    </location>
    <ligand>
        <name>NADPH</name>
        <dbReference type="ChEBI" id="CHEBI:57783"/>
    </ligand>
</feature>
<feature type="domain" description="DXP reductoisomerase C-terminal" evidence="12">
    <location>
        <begin position="256"/>
        <end position="372"/>
    </location>
</feature>
<dbReference type="SUPFAM" id="SSF69055">
    <property type="entry name" value="1-deoxy-D-xylulose-5-phosphate reductoisomerase, C-terminal domain"/>
    <property type="match status" value="1"/>
</dbReference>
<keyword evidence="3 9" id="KW-0479">Metal-binding</keyword>
<dbReference type="UniPathway" id="UPA00056">
    <property type="reaction ID" value="UER00092"/>
</dbReference>
<feature type="domain" description="1-deoxy-D-xylulose 5-phosphate reductoisomerase N-terminal" evidence="10">
    <location>
        <begin position="9"/>
        <end position="127"/>
    </location>
</feature>
<evidence type="ECO:0000256" key="6">
    <source>
        <dbReference type="ARBA" id="ARBA00023211"/>
    </source>
</evidence>
<feature type="binding site" evidence="9">
    <location>
        <position position="171"/>
    </location>
    <ligand>
        <name>1-deoxy-D-xylulose 5-phosphate</name>
        <dbReference type="ChEBI" id="CHEBI:57792"/>
    </ligand>
</feature>
<dbReference type="GO" id="GO:0070402">
    <property type="term" value="F:NADPH binding"/>
    <property type="evidence" value="ECO:0007669"/>
    <property type="project" value="InterPro"/>
</dbReference>
<feature type="binding site" evidence="9">
    <location>
        <position position="15"/>
    </location>
    <ligand>
        <name>NADPH</name>
        <dbReference type="ChEBI" id="CHEBI:57783"/>
    </ligand>
</feature>
<feature type="binding site" evidence="9">
    <location>
        <position position="145"/>
    </location>
    <ligand>
        <name>Mn(2+)</name>
        <dbReference type="ChEBI" id="CHEBI:29035"/>
    </ligand>
</feature>
<dbReference type="PIRSF" id="PIRSF006205">
    <property type="entry name" value="Dxp_reductismrs"/>
    <property type="match status" value="1"/>
</dbReference>
<feature type="binding site" evidence="9">
    <location>
        <position position="120"/>
    </location>
    <ligand>
        <name>1-deoxy-D-xylulose 5-phosphate</name>
        <dbReference type="ChEBI" id="CHEBI:57792"/>
    </ligand>
</feature>
<keyword evidence="7 9" id="KW-0414">Isoprene biosynthesis</keyword>
<dbReference type="SUPFAM" id="SSF51735">
    <property type="entry name" value="NAD(P)-binding Rossmann-fold domains"/>
    <property type="match status" value="1"/>
</dbReference>
<comment type="caution">
    <text evidence="13">The sequence shown here is derived from an EMBL/GenBank/DDBJ whole genome shotgun (WGS) entry which is preliminary data.</text>
</comment>
<name>A0A1F6C578_HANXR</name>
<evidence type="ECO:0000259" key="12">
    <source>
        <dbReference type="Pfam" id="PF13288"/>
    </source>
</evidence>
<comment type="catalytic activity">
    <reaction evidence="8">
        <text>2-C-methyl-D-erythritol 4-phosphate + NADP(+) = 1-deoxy-D-xylulose 5-phosphate + NADPH + H(+)</text>
        <dbReference type="Rhea" id="RHEA:13717"/>
        <dbReference type="ChEBI" id="CHEBI:15378"/>
        <dbReference type="ChEBI" id="CHEBI:57783"/>
        <dbReference type="ChEBI" id="CHEBI:57792"/>
        <dbReference type="ChEBI" id="CHEBI:58262"/>
        <dbReference type="ChEBI" id="CHEBI:58349"/>
        <dbReference type="EC" id="1.1.1.267"/>
    </reaction>
    <physiologicalReaction direction="right-to-left" evidence="8">
        <dbReference type="Rhea" id="RHEA:13719"/>
    </physiologicalReaction>
</comment>
<dbReference type="SUPFAM" id="SSF55347">
    <property type="entry name" value="Glyceraldehyde-3-phosphate dehydrogenase-like, C-terminal domain"/>
    <property type="match status" value="1"/>
</dbReference>
<evidence type="ECO:0000313" key="13">
    <source>
        <dbReference type="EMBL" id="OGG44315.1"/>
    </source>
</evidence>
<dbReference type="InterPro" id="IPR013512">
    <property type="entry name" value="DXP_reductoisomerase_N"/>
</dbReference>
<evidence type="ECO:0000256" key="2">
    <source>
        <dbReference type="ARBA" id="ARBA00006825"/>
    </source>
</evidence>
<dbReference type="Pfam" id="PF02670">
    <property type="entry name" value="DXP_reductoisom"/>
    <property type="match status" value="1"/>
</dbReference>
<dbReference type="InterPro" id="IPR036169">
    <property type="entry name" value="DXPR_C_sf"/>
</dbReference>
<organism evidence="13 14">
    <name type="scientific">Handelsmanbacteria sp. (strain RIFCSPLOWO2_12_FULL_64_10)</name>
    <dbReference type="NCBI Taxonomy" id="1817868"/>
    <lineage>
        <taxon>Bacteria</taxon>
        <taxon>Candidatus Handelsmaniibacteriota</taxon>
    </lineage>
</organism>
<dbReference type="AlphaFoldDB" id="A0A1F6C578"/>
<feature type="binding site" evidence="9">
    <location>
        <position position="16"/>
    </location>
    <ligand>
        <name>NADPH</name>
        <dbReference type="ChEBI" id="CHEBI:57783"/>
    </ligand>
</feature>
<evidence type="ECO:0000256" key="7">
    <source>
        <dbReference type="ARBA" id="ARBA00023229"/>
    </source>
</evidence>
<accession>A0A1F6C578</accession>
<keyword evidence="9" id="KW-0460">Magnesium</keyword>
<feature type="domain" description="1-deoxy-D-xylulose 5-phosphate reductoisomerase C-terminal" evidence="11">
    <location>
        <begin position="141"/>
        <end position="224"/>
    </location>
</feature>
<feature type="binding site" evidence="9">
    <location>
        <position position="147"/>
    </location>
    <ligand>
        <name>1-deoxy-D-xylulose 5-phosphate</name>
        <dbReference type="ChEBI" id="CHEBI:57792"/>
    </ligand>
</feature>
<dbReference type="GO" id="GO:0051484">
    <property type="term" value="P:isopentenyl diphosphate biosynthetic process, methylerythritol 4-phosphate pathway involved in terpenoid biosynthetic process"/>
    <property type="evidence" value="ECO:0007669"/>
    <property type="project" value="TreeGrafter"/>
</dbReference>
<feature type="binding site" evidence="9">
    <location>
        <position position="119"/>
    </location>
    <ligand>
        <name>NADPH</name>
        <dbReference type="ChEBI" id="CHEBI:57783"/>
    </ligand>
</feature>
<dbReference type="Pfam" id="PF08436">
    <property type="entry name" value="DXP_redisom_C"/>
    <property type="match status" value="1"/>
</dbReference>
<dbReference type="PANTHER" id="PTHR30525">
    <property type="entry name" value="1-DEOXY-D-XYLULOSE 5-PHOSPHATE REDUCTOISOMERASE"/>
    <property type="match status" value="1"/>
</dbReference>
<dbReference type="InterPro" id="IPR036291">
    <property type="entry name" value="NAD(P)-bd_dom_sf"/>
</dbReference>
<feature type="binding site" evidence="9">
    <location>
        <position position="18"/>
    </location>
    <ligand>
        <name>NADPH</name>
        <dbReference type="ChEBI" id="CHEBI:57783"/>
    </ligand>
</feature>
<dbReference type="GO" id="GO:0016853">
    <property type="term" value="F:isomerase activity"/>
    <property type="evidence" value="ECO:0007669"/>
    <property type="project" value="UniProtKB-KW"/>
</dbReference>
<feature type="binding site" evidence="9">
    <location>
        <position position="17"/>
    </location>
    <ligand>
        <name>NADPH</name>
        <dbReference type="ChEBI" id="CHEBI:57783"/>
    </ligand>
</feature>
<evidence type="ECO:0000256" key="9">
    <source>
        <dbReference type="HAMAP-Rule" id="MF_00183"/>
    </source>
</evidence>
<feature type="binding site" evidence="9">
    <location>
        <position position="216"/>
    </location>
    <ligand>
        <name>1-deoxy-D-xylulose 5-phosphate</name>
        <dbReference type="ChEBI" id="CHEBI:57792"/>
    </ligand>
</feature>
<feature type="binding site" evidence="9">
    <location>
        <position position="194"/>
    </location>
    <ligand>
        <name>1-deoxy-D-xylulose 5-phosphate</name>
        <dbReference type="ChEBI" id="CHEBI:57792"/>
    </ligand>
</feature>
<dbReference type="NCBIfam" id="TIGR00243">
    <property type="entry name" value="Dxr"/>
    <property type="match status" value="1"/>
</dbReference>
<dbReference type="InterPro" id="IPR026877">
    <property type="entry name" value="DXPR_C"/>
</dbReference>
<feature type="binding site" evidence="9">
    <location>
        <position position="147"/>
    </location>
    <ligand>
        <name>Mn(2+)</name>
        <dbReference type="ChEBI" id="CHEBI:29035"/>
    </ligand>
</feature>
<reference evidence="13 14" key="1">
    <citation type="journal article" date="2016" name="Nat. Commun.">
        <title>Thousands of microbial genomes shed light on interconnected biogeochemical processes in an aquifer system.</title>
        <authorList>
            <person name="Anantharaman K."/>
            <person name="Brown C.T."/>
            <person name="Hug L.A."/>
            <person name="Sharon I."/>
            <person name="Castelle C.J."/>
            <person name="Probst A.J."/>
            <person name="Thomas B.C."/>
            <person name="Singh A."/>
            <person name="Wilkins M.J."/>
            <person name="Karaoz U."/>
            <person name="Brodie E.L."/>
            <person name="Williams K.H."/>
            <person name="Hubbard S.S."/>
            <person name="Banfield J.F."/>
        </authorList>
    </citation>
    <scope>NUCLEOTIDE SEQUENCE [LARGE SCALE GENOMIC DNA]</scope>
    <source>
        <strain evidence="14">RIFCSPLOWO2_12_FULL_64_10</strain>
    </source>
</reference>
<evidence type="ECO:0000256" key="3">
    <source>
        <dbReference type="ARBA" id="ARBA00022723"/>
    </source>
</evidence>
<comment type="similarity">
    <text evidence="2 9">Belongs to the DXR family.</text>
</comment>
<feature type="binding site" evidence="9">
    <location>
        <position position="121"/>
    </location>
    <ligand>
        <name>NADPH</name>
        <dbReference type="ChEBI" id="CHEBI:57783"/>
    </ligand>
</feature>
<feature type="binding site" evidence="9">
    <location>
        <position position="207"/>
    </location>
    <ligand>
        <name>1-deoxy-D-xylulose 5-phosphate</name>
        <dbReference type="ChEBI" id="CHEBI:57792"/>
    </ligand>
</feature>
<dbReference type="Pfam" id="PF13288">
    <property type="entry name" value="DXPR_C"/>
    <property type="match status" value="1"/>
</dbReference>
<dbReference type="Proteomes" id="UP000178606">
    <property type="component" value="Unassembled WGS sequence"/>
</dbReference>
<gene>
    <name evidence="9" type="primary">dxr</name>
    <name evidence="13" type="ORF">A3F84_23275</name>
</gene>
<evidence type="ECO:0000256" key="4">
    <source>
        <dbReference type="ARBA" id="ARBA00022857"/>
    </source>
</evidence>
<keyword evidence="6 9" id="KW-0464">Manganese</keyword>
<evidence type="ECO:0000313" key="14">
    <source>
        <dbReference type="Proteomes" id="UP000178606"/>
    </source>
</evidence>
<proteinExistence type="inferred from homology"/>
<dbReference type="EC" id="1.1.1.267" evidence="9"/>
<dbReference type="InterPro" id="IPR003821">
    <property type="entry name" value="DXP_reductoisomerase"/>
</dbReference>
<evidence type="ECO:0000256" key="5">
    <source>
        <dbReference type="ARBA" id="ARBA00023002"/>
    </source>
</evidence>
<protein>
    <recommendedName>
        <fullName evidence="9">1-deoxy-D-xylulose 5-phosphate reductoisomerase</fullName>
        <shortName evidence="9">DXP reductoisomerase</shortName>
        <ecNumber evidence="9">1.1.1.267</ecNumber>
    </recommendedName>
    <alternativeName>
        <fullName evidence="9">1-deoxyxylulose-5-phosphate reductoisomerase</fullName>
    </alternativeName>
    <alternativeName>
        <fullName evidence="9">2-C-methyl-D-erythritol 4-phosphate synthase</fullName>
    </alternativeName>
</protein>